<name>A0A6N0NWM1_9CREN</name>
<dbReference type="RefSeq" id="WP_174631799.1">
    <property type="nucleotide sequence ID" value="NZ_CP049074.1"/>
</dbReference>
<proteinExistence type="predicted"/>
<dbReference type="EMBL" id="CP049074">
    <property type="protein sequence ID" value="QKR00617.1"/>
    <property type="molecule type" value="Genomic_DNA"/>
</dbReference>
<dbReference type="OrthoDB" id="34010at2157"/>
<dbReference type="KEGG" id="mten:GWK48_09695"/>
<dbReference type="GeneID" id="55642217"/>
<dbReference type="GO" id="GO:0005524">
    <property type="term" value="F:ATP binding"/>
    <property type="evidence" value="ECO:0007669"/>
    <property type="project" value="UniProtKB-KW"/>
</dbReference>
<keyword evidence="2" id="KW-1185">Reference proteome</keyword>
<dbReference type="Gene3D" id="3.40.50.300">
    <property type="entry name" value="P-loop containing nucleotide triphosphate hydrolases"/>
    <property type="match status" value="1"/>
</dbReference>
<keyword evidence="1" id="KW-0547">Nucleotide-binding</keyword>
<dbReference type="AlphaFoldDB" id="A0A6N0NWM1"/>
<organism evidence="1 2">
    <name type="scientific">Metallosphaera tengchongensis</name>
    <dbReference type="NCBI Taxonomy" id="1532350"/>
    <lineage>
        <taxon>Archaea</taxon>
        <taxon>Thermoproteota</taxon>
        <taxon>Thermoprotei</taxon>
        <taxon>Sulfolobales</taxon>
        <taxon>Sulfolobaceae</taxon>
        <taxon>Metallosphaera</taxon>
    </lineage>
</organism>
<dbReference type="Proteomes" id="UP000509301">
    <property type="component" value="Chromosome"/>
</dbReference>
<protein>
    <submittedName>
        <fullName evidence="1">ATP-binding protein</fullName>
    </submittedName>
</protein>
<sequence length="447" mass="49965">MICSVPKVTVTTWSSGNVILAGPTYKGYLEKAQQVVRNRDTASIIGQPGMGKTTILKKLQESVGHTMFFLDLASKGSIEEEFWSKVDPSSLRAKTLPKLKEISGKLGYGFLKKLMGVKFEDWLSKSCGKLDNLNLRLYCLDYPRDFDGMLKMLSDYRQIEDVGLLIDEVRESHIPKIHRLINAGLGIPVVMAIPTDSYSRVTDLAIRRRLDESRISLDRALTGEDIREIIDAYCHPLVEDLFPIVASLWNGGELNTVSSILQYVKSQVEGFEKECAGDISCVREKLKSSHSLKNPDEDSKELEKLVRETLYSEAKDLGISYVHMRGKRVESGGKYLVVGLFFLKDDLAYLGEVKLMNDDRDSDEEVKLLSGVNTVEHDKKNYVVGGRFVITNSSKLATEGNVTKIQVSTLEVVRVLHGDSEMLREIVRSFHGALFQSTSSKVAETVA</sequence>
<dbReference type="SUPFAM" id="SSF52540">
    <property type="entry name" value="P-loop containing nucleoside triphosphate hydrolases"/>
    <property type="match status" value="1"/>
</dbReference>
<evidence type="ECO:0000313" key="2">
    <source>
        <dbReference type="Proteomes" id="UP000509301"/>
    </source>
</evidence>
<dbReference type="InterPro" id="IPR027417">
    <property type="entry name" value="P-loop_NTPase"/>
</dbReference>
<gene>
    <name evidence="1" type="ORF">GWK48_09695</name>
</gene>
<accession>A0A6N0NWM1</accession>
<evidence type="ECO:0000313" key="1">
    <source>
        <dbReference type="EMBL" id="QKR00617.1"/>
    </source>
</evidence>
<keyword evidence="1" id="KW-0067">ATP-binding</keyword>
<reference evidence="1 2" key="1">
    <citation type="submission" date="2020-02" db="EMBL/GenBank/DDBJ databases">
        <title>Comparative genome analysis reveals the metabolism and evolution of the thermophilic archaeal genus Metallosphaera.</title>
        <authorList>
            <person name="Jiang C."/>
        </authorList>
    </citation>
    <scope>NUCLEOTIDE SEQUENCE [LARGE SCALE GENOMIC DNA]</scope>
    <source>
        <strain evidence="1 2">Ric-A</strain>
    </source>
</reference>